<evidence type="ECO:0000256" key="4">
    <source>
        <dbReference type="ARBA" id="ARBA00022679"/>
    </source>
</evidence>
<keyword evidence="3" id="KW-0597">Phosphoprotein</keyword>
<dbReference type="InterPro" id="IPR036890">
    <property type="entry name" value="HATPase_C_sf"/>
</dbReference>
<keyword evidence="8" id="KW-0902">Two-component regulatory system</keyword>
<dbReference type="InterPro" id="IPR005467">
    <property type="entry name" value="His_kinase_dom"/>
</dbReference>
<proteinExistence type="predicted"/>
<dbReference type="SUPFAM" id="SSF53850">
    <property type="entry name" value="Periplasmic binding protein-like II"/>
    <property type="match status" value="1"/>
</dbReference>
<dbReference type="InterPro" id="IPR036097">
    <property type="entry name" value="HisK_dim/P_sf"/>
</dbReference>
<organism evidence="12 13">
    <name type="scientific">Brachymonas denitrificans DSM 15123</name>
    <dbReference type="NCBI Taxonomy" id="1121117"/>
    <lineage>
        <taxon>Bacteria</taxon>
        <taxon>Pseudomonadati</taxon>
        <taxon>Pseudomonadota</taxon>
        <taxon>Betaproteobacteria</taxon>
        <taxon>Burkholderiales</taxon>
        <taxon>Comamonadaceae</taxon>
        <taxon>Brachymonas</taxon>
    </lineage>
</organism>
<keyword evidence="10" id="KW-1133">Transmembrane helix</keyword>
<reference evidence="12 13" key="1">
    <citation type="submission" date="2016-10" db="EMBL/GenBank/DDBJ databases">
        <authorList>
            <person name="de Groot N.N."/>
        </authorList>
    </citation>
    <scope>NUCLEOTIDE SEQUENCE [LARGE SCALE GENOMIC DNA]</scope>
    <source>
        <strain evidence="12 13">DSM 15123</strain>
    </source>
</reference>
<dbReference type="InterPro" id="IPR003594">
    <property type="entry name" value="HATPase_dom"/>
</dbReference>
<evidence type="ECO:0000256" key="8">
    <source>
        <dbReference type="ARBA" id="ARBA00023012"/>
    </source>
</evidence>
<feature type="coiled-coil region" evidence="9">
    <location>
        <begin position="302"/>
        <end position="329"/>
    </location>
</feature>
<keyword evidence="4" id="KW-0808">Transferase</keyword>
<evidence type="ECO:0000256" key="3">
    <source>
        <dbReference type="ARBA" id="ARBA00022553"/>
    </source>
</evidence>
<feature type="transmembrane region" description="Helical" evidence="10">
    <location>
        <begin position="270"/>
        <end position="289"/>
    </location>
</feature>
<evidence type="ECO:0000259" key="11">
    <source>
        <dbReference type="PROSITE" id="PS50109"/>
    </source>
</evidence>
<evidence type="ECO:0000256" key="6">
    <source>
        <dbReference type="ARBA" id="ARBA00022777"/>
    </source>
</evidence>
<dbReference type="SUPFAM" id="SSF55874">
    <property type="entry name" value="ATPase domain of HSP90 chaperone/DNA topoisomerase II/histidine kinase"/>
    <property type="match status" value="1"/>
</dbReference>
<name>A0A1H8E3W8_9BURK</name>
<dbReference type="EC" id="2.7.13.3" evidence="2"/>
<evidence type="ECO:0000256" key="1">
    <source>
        <dbReference type="ARBA" id="ARBA00000085"/>
    </source>
</evidence>
<dbReference type="Gene3D" id="3.30.565.10">
    <property type="entry name" value="Histidine kinase-like ATPase, C-terminal domain"/>
    <property type="match status" value="1"/>
</dbReference>
<dbReference type="STRING" id="1121117.SAMN02745977_00556"/>
<keyword evidence="10" id="KW-0812">Transmembrane</keyword>
<keyword evidence="13" id="KW-1185">Reference proteome</keyword>
<dbReference type="EMBL" id="FOCW01000001">
    <property type="protein sequence ID" value="SEN14271.1"/>
    <property type="molecule type" value="Genomic_DNA"/>
</dbReference>
<evidence type="ECO:0000256" key="2">
    <source>
        <dbReference type="ARBA" id="ARBA00012438"/>
    </source>
</evidence>
<keyword evidence="6 12" id="KW-0418">Kinase</keyword>
<feature type="domain" description="Histidine kinase" evidence="11">
    <location>
        <begin position="338"/>
        <end position="554"/>
    </location>
</feature>
<evidence type="ECO:0000256" key="5">
    <source>
        <dbReference type="ARBA" id="ARBA00022741"/>
    </source>
</evidence>
<dbReference type="InterPro" id="IPR004358">
    <property type="entry name" value="Sig_transdc_His_kin-like_C"/>
</dbReference>
<evidence type="ECO:0000256" key="9">
    <source>
        <dbReference type="SAM" id="Coils"/>
    </source>
</evidence>
<dbReference type="SUPFAM" id="SSF47384">
    <property type="entry name" value="Homodimeric domain of signal transducing histidine kinase"/>
    <property type="match status" value="1"/>
</dbReference>
<keyword evidence="5" id="KW-0547">Nucleotide-binding</keyword>
<protein>
    <recommendedName>
        <fullName evidence="2">histidine kinase</fullName>
        <ecNumber evidence="2">2.7.13.3</ecNumber>
    </recommendedName>
</protein>
<keyword evidence="9" id="KW-0175">Coiled coil</keyword>
<dbReference type="Proteomes" id="UP000199531">
    <property type="component" value="Unassembled WGS sequence"/>
</dbReference>
<dbReference type="Pfam" id="PF00512">
    <property type="entry name" value="HisKA"/>
    <property type="match status" value="1"/>
</dbReference>
<comment type="catalytic activity">
    <reaction evidence="1">
        <text>ATP + protein L-histidine = ADP + protein N-phospho-L-histidine.</text>
        <dbReference type="EC" id="2.7.13.3"/>
    </reaction>
</comment>
<evidence type="ECO:0000313" key="12">
    <source>
        <dbReference type="EMBL" id="SEN14271.1"/>
    </source>
</evidence>
<dbReference type="Pfam" id="PF02518">
    <property type="entry name" value="HATPase_c"/>
    <property type="match status" value="1"/>
</dbReference>
<gene>
    <name evidence="12" type="ORF">SAMN02745977_00556</name>
</gene>
<dbReference type="CDD" id="cd00082">
    <property type="entry name" value="HisKA"/>
    <property type="match status" value="1"/>
</dbReference>
<dbReference type="PROSITE" id="PS50109">
    <property type="entry name" value="HIS_KIN"/>
    <property type="match status" value="1"/>
</dbReference>
<accession>A0A1H8E3W8</accession>
<dbReference type="PANTHER" id="PTHR43065">
    <property type="entry name" value="SENSOR HISTIDINE KINASE"/>
    <property type="match status" value="1"/>
</dbReference>
<dbReference type="SMART" id="SM00387">
    <property type="entry name" value="HATPase_c"/>
    <property type="match status" value="1"/>
</dbReference>
<keyword evidence="7" id="KW-0067">ATP-binding</keyword>
<dbReference type="PRINTS" id="PR00344">
    <property type="entry name" value="BCTRLSENSOR"/>
</dbReference>
<keyword evidence="10" id="KW-0472">Membrane</keyword>
<evidence type="ECO:0000256" key="10">
    <source>
        <dbReference type="SAM" id="Phobius"/>
    </source>
</evidence>
<dbReference type="GO" id="GO:0000155">
    <property type="term" value="F:phosphorelay sensor kinase activity"/>
    <property type="evidence" value="ECO:0007669"/>
    <property type="project" value="InterPro"/>
</dbReference>
<dbReference type="Gene3D" id="1.10.287.130">
    <property type="match status" value="1"/>
</dbReference>
<dbReference type="Gene3D" id="3.40.190.10">
    <property type="entry name" value="Periplasmic binding protein-like II"/>
    <property type="match status" value="2"/>
</dbReference>
<dbReference type="Pfam" id="PF12974">
    <property type="entry name" value="Phosphonate-bd"/>
    <property type="match status" value="1"/>
</dbReference>
<evidence type="ECO:0000256" key="7">
    <source>
        <dbReference type="ARBA" id="ARBA00022840"/>
    </source>
</evidence>
<sequence length="560" mass="61690">MRDDSITMDWRPLLQHLQDTLPGYRFSLQYLDHNGLNQAVESGTIAFLITNPGQYVELESRHGVTRLLTLDHGMQEGSASGAAFGSTVIALRDRADLQQLQDLRNQRLAVVGQEAFAGYQILWGEMARIGMDPAVDTARLIRTGLPMEQVVQAVLDGKADAGVIRTCLLEAHPQWQQQLRVVAPVQLPGFPCASSTRLYPNWPVASLRGTSPELAKQLTASLLGMTVAADQMSWSVPADYQSVHELFRTLEIGPYAYLREPTLMVLAQRYWPWVAGLALLIVLWIVYTVHVEHQVRARTAALQQALDARDALEDKARQAKEQADHMARLSVLGELSSTLAHELNQPLAAIGNYARSLLRRANQQRLTDDAVRTAAGEVATQADRAADIVTRIRSFSRKRSAQSGPVSPVRLAEDAVALFRGMMVHAPTVLVHNRVPDDVLVDADALQIQQVLLNLLKNGLDATRQLEPEHQTLQIALDADARQVQLAVQDDGEPLPPDALHSLFQPFYTTKPDGLGLGLAICRTIAEAHGGRLDARAGDHGRGLRFTLTLPRYLPPFPTC</sequence>
<dbReference type="AlphaFoldDB" id="A0A1H8E3W8"/>
<dbReference type="GO" id="GO:0005524">
    <property type="term" value="F:ATP binding"/>
    <property type="evidence" value="ECO:0007669"/>
    <property type="project" value="UniProtKB-KW"/>
</dbReference>
<dbReference type="InterPro" id="IPR003661">
    <property type="entry name" value="HisK_dim/P_dom"/>
</dbReference>
<dbReference type="SMART" id="SM00388">
    <property type="entry name" value="HisKA"/>
    <property type="match status" value="1"/>
</dbReference>
<evidence type="ECO:0000313" key="13">
    <source>
        <dbReference type="Proteomes" id="UP000199531"/>
    </source>
</evidence>
<dbReference type="PANTHER" id="PTHR43065:SF10">
    <property type="entry name" value="PEROXIDE STRESS-ACTIVATED HISTIDINE KINASE MAK3"/>
    <property type="match status" value="1"/>
</dbReference>